<dbReference type="AlphaFoldDB" id="A0A382CYW0"/>
<protein>
    <recommendedName>
        <fullName evidence="2">Glycosyl hydrolase-like 10 domain-containing protein</fullName>
    </recommendedName>
</protein>
<proteinExistence type="predicted"/>
<gene>
    <name evidence="1" type="ORF">METZ01_LOCUS183866</name>
</gene>
<organism evidence="1">
    <name type="scientific">marine metagenome</name>
    <dbReference type="NCBI Taxonomy" id="408172"/>
    <lineage>
        <taxon>unclassified sequences</taxon>
        <taxon>metagenomes</taxon>
        <taxon>ecological metagenomes</taxon>
    </lineage>
</organism>
<evidence type="ECO:0008006" key="2">
    <source>
        <dbReference type="Google" id="ProtNLM"/>
    </source>
</evidence>
<reference evidence="1" key="1">
    <citation type="submission" date="2018-05" db="EMBL/GenBank/DDBJ databases">
        <authorList>
            <person name="Lanie J.A."/>
            <person name="Ng W.-L."/>
            <person name="Kazmierczak K.M."/>
            <person name="Andrzejewski T.M."/>
            <person name="Davidsen T.M."/>
            <person name="Wayne K.J."/>
            <person name="Tettelin H."/>
            <person name="Glass J.I."/>
            <person name="Rusch D."/>
            <person name="Podicherti R."/>
            <person name="Tsui H.-C.T."/>
            <person name="Winkler M.E."/>
        </authorList>
    </citation>
    <scope>NUCLEOTIDE SEQUENCE</scope>
</reference>
<dbReference type="EMBL" id="UINC01036678">
    <property type="protein sequence ID" value="SVB31012.1"/>
    <property type="molecule type" value="Genomic_DNA"/>
</dbReference>
<name>A0A382CYW0_9ZZZZ</name>
<dbReference type="SUPFAM" id="SSF51445">
    <property type="entry name" value="(Trans)glycosidases"/>
    <property type="match status" value="1"/>
</dbReference>
<sequence>MKNSKEKFVGIQISPISFIDEGVDNVLDTLQNRVGVNVLLIGTVSWLGLKSGRSVSWKIDGWPDHGVPEPFAMKGGAYFDPNPNFYSKTFIKNFKAQDKEMVNNDILKMVIPKAKERGMKVFIELMEPFFNYAGHGSATGVDIPNLVQCMEVDVFGRISSSPSTSNLDYRNWILSMIEDQVANYSIDGVMWCNERYSPLDQLFQGSAPGDFSNQFVIEANQNNLNVPKIKDSLKYMYDFFQEVLNRKIFVDGNFIEFFRLIFDKPEILEWEKFWLERNKDLDKEIFGLVKWVNPNLSFGLNVWNRNHFNFIRKVQWPWKEQINYSDWVKPITYQHQSGKIFQKEIDIFGKSILNDLSKSELTSVFAKILGVNENSLENLTQKGLDPDTYIYTQCKDAVRGVGGKSKVYMGIGIDAPRSSEEQAVCTPDIAYRSILATYKAGGEGVVLSPNYSSMKLTNLDGVAKALKKLNIFENDK</sequence>
<dbReference type="InterPro" id="IPR017853">
    <property type="entry name" value="GH"/>
</dbReference>
<evidence type="ECO:0000313" key="1">
    <source>
        <dbReference type="EMBL" id="SVB31012.1"/>
    </source>
</evidence>
<dbReference type="Gene3D" id="3.20.20.80">
    <property type="entry name" value="Glycosidases"/>
    <property type="match status" value="1"/>
</dbReference>
<accession>A0A382CYW0</accession>